<dbReference type="PANTHER" id="PTHR37096">
    <property type="entry name" value="YALI0E33429P"/>
    <property type="match status" value="1"/>
</dbReference>
<gene>
    <name evidence="2" type="ORF">PGT21_023488</name>
    <name evidence="3" type="ORF">PGTUg99_021870</name>
</gene>
<protein>
    <recommendedName>
        <fullName evidence="1">ATPase domain-containing protein</fullName>
    </recommendedName>
</protein>
<feature type="domain" description="ATPase" evidence="1">
    <location>
        <begin position="82"/>
        <end position="264"/>
    </location>
</feature>
<evidence type="ECO:0000313" key="2">
    <source>
        <dbReference type="EMBL" id="KAA1083033.1"/>
    </source>
</evidence>
<dbReference type="Proteomes" id="UP000324748">
    <property type="component" value="Unassembled WGS sequence"/>
</dbReference>
<evidence type="ECO:0000313" key="5">
    <source>
        <dbReference type="Proteomes" id="UP000325313"/>
    </source>
</evidence>
<accession>A0A5B0N365</accession>
<dbReference type="PANTHER" id="PTHR37096:SF1">
    <property type="entry name" value="AAA+ ATPASE DOMAIN-CONTAINING PROTEIN"/>
    <property type="match status" value="1"/>
</dbReference>
<name>A0A5B0N365_PUCGR</name>
<dbReference type="EMBL" id="VDEP01000205">
    <property type="protein sequence ID" value="KAA1124033.1"/>
    <property type="molecule type" value="Genomic_DNA"/>
</dbReference>
<evidence type="ECO:0000259" key="1">
    <source>
        <dbReference type="Pfam" id="PF01637"/>
    </source>
</evidence>
<dbReference type="EMBL" id="VSWC01000119">
    <property type="protein sequence ID" value="KAA1083033.1"/>
    <property type="molecule type" value="Genomic_DNA"/>
</dbReference>
<dbReference type="Proteomes" id="UP000325313">
    <property type="component" value="Unassembled WGS sequence"/>
</dbReference>
<sequence>MFATAISPNNPINTIPICMLAVSTGYMHGERPYNGAPRRRIHSPVKSRMHCRPCYSKYLCSGQRTLKQGSISFPHPAFARTFFNRAPEVEQLTTRLKSKPCFTVLLGPPSSGKTALVRHVAARKRLDNTPEFHPLTIDLREVATSEKGAFLNAFIDEGISMATRDSFWDFMWTVAKVTGLGVSEPPSSQEAAKAFKELEGHLKPFSQPHGERLPVLIIDEANEFKGTDDKAICAFLNFAVRITKQESKMHVIFTSSDSFFANWLKERVNPVHFNTLVVGDLPREEAYNYFLHVVKNHPHLSKQNKNRLESINFEIPFRMTGGRMLFIRQYVDQVHISGYFEDPMEFEPTLTARSCLEEDFRGKAKTYKKKEVLRVCQLLLDSDGYISYGGLSEELGNEVVEEMAERNLLHYRPVSRFSRDLIPPPTESVLTAQSKPALRAMEGLSKRYGEQS</sequence>
<evidence type="ECO:0000313" key="4">
    <source>
        <dbReference type="Proteomes" id="UP000324748"/>
    </source>
</evidence>
<evidence type="ECO:0000313" key="3">
    <source>
        <dbReference type="EMBL" id="KAA1124033.1"/>
    </source>
</evidence>
<organism evidence="2 4">
    <name type="scientific">Puccinia graminis f. sp. tritici</name>
    <dbReference type="NCBI Taxonomy" id="56615"/>
    <lineage>
        <taxon>Eukaryota</taxon>
        <taxon>Fungi</taxon>
        <taxon>Dikarya</taxon>
        <taxon>Basidiomycota</taxon>
        <taxon>Pucciniomycotina</taxon>
        <taxon>Pucciniomycetes</taxon>
        <taxon>Pucciniales</taxon>
        <taxon>Pucciniaceae</taxon>
        <taxon>Puccinia</taxon>
    </lineage>
</organism>
<dbReference type="OrthoDB" id="2150628at2759"/>
<keyword evidence="4" id="KW-1185">Reference proteome</keyword>
<reference evidence="4 5" key="1">
    <citation type="submission" date="2019-05" db="EMBL/GenBank/DDBJ databases">
        <title>Emergence of the Ug99 lineage of the wheat stem rust pathogen through somatic hybridization.</title>
        <authorList>
            <person name="Li F."/>
            <person name="Upadhyaya N.M."/>
            <person name="Sperschneider J."/>
            <person name="Matny O."/>
            <person name="Nguyen-Phuc H."/>
            <person name="Mago R."/>
            <person name="Raley C."/>
            <person name="Miller M.E."/>
            <person name="Silverstein K.A.T."/>
            <person name="Henningsen E."/>
            <person name="Hirsch C.D."/>
            <person name="Visser B."/>
            <person name="Pretorius Z.A."/>
            <person name="Steffenson B.J."/>
            <person name="Schwessinger B."/>
            <person name="Dodds P.N."/>
            <person name="Figueroa M."/>
        </authorList>
    </citation>
    <scope>NUCLEOTIDE SEQUENCE [LARGE SCALE GENOMIC DNA]</scope>
    <source>
        <strain evidence="2">21-0</strain>
        <strain evidence="3 5">Ug99</strain>
    </source>
</reference>
<proteinExistence type="predicted"/>
<comment type="caution">
    <text evidence="2">The sequence shown here is derived from an EMBL/GenBank/DDBJ whole genome shotgun (WGS) entry which is preliminary data.</text>
</comment>
<dbReference type="AlphaFoldDB" id="A0A5B0N365"/>
<dbReference type="GO" id="GO:0005524">
    <property type="term" value="F:ATP binding"/>
    <property type="evidence" value="ECO:0007669"/>
    <property type="project" value="InterPro"/>
</dbReference>
<dbReference type="Pfam" id="PF01637">
    <property type="entry name" value="ATPase_2"/>
    <property type="match status" value="1"/>
</dbReference>
<dbReference type="InterPro" id="IPR011579">
    <property type="entry name" value="ATPase_dom"/>
</dbReference>
<dbReference type="InterPro" id="IPR051667">
    <property type="entry name" value="Archaeal_ATPase_domain"/>
</dbReference>
<dbReference type="InterPro" id="IPR027417">
    <property type="entry name" value="P-loop_NTPase"/>
</dbReference>
<dbReference type="SUPFAM" id="SSF52540">
    <property type="entry name" value="P-loop containing nucleoside triphosphate hydrolases"/>
    <property type="match status" value="1"/>
</dbReference>
<dbReference type="Gene3D" id="3.40.50.300">
    <property type="entry name" value="P-loop containing nucleotide triphosphate hydrolases"/>
    <property type="match status" value="1"/>
</dbReference>